<dbReference type="Proteomes" id="UP001046870">
    <property type="component" value="Chromosome 25"/>
</dbReference>
<sequence>MFKYYTGKRSDHSALRRWKNKQRTALPSFHHFREKQETTGKQTVVSHLAEQLKVSSQLSLLKVTSKYVTFGKKQTKNVGAEKCSS</sequence>
<comment type="caution">
    <text evidence="1">The sequence shown here is derived from an EMBL/GenBank/DDBJ whole genome shotgun (WGS) entry which is preliminary data.</text>
</comment>
<evidence type="ECO:0000313" key="1">
    <source>
        <dbReference type="EMBL" id="KAG7454439.1"/>
    </source>
</evidence>
<organism evidence="1 2">
    <name type="scientific">Megalops atlanticus</name>
    <name type="common">Tarpon</name>
    <name type="synonym">Clupea gigantea</name>
    <dbReference type="NCBI Taxonomy" id="7932"/>
    <lineage>
        <taxon>Eukaryota</taxon>
        <taxon>Metazoa</taxon>
        <taxon>Chordata</taxon>
        <taxon>Craniata</taxon>
        <taxon>Vertebrata</taxon>
        <taxon>Euteleostomi</taxon>
        <taxon>Actinopterygii</taxon>
        <taxon>Neopterygii</taxon>
        <taxon>Teleostei</taxon>
        <taxon>Elopiformes</taxon>
        <taxon>Megalopidae</taxon>
        <taxon>Megalops</taxon>
    </lineage>
</organism>
<evidence type="ECO:0000313" key="2">
    <source>
        <dbReference type="Proteomes" id="UP001046870"/>
    </source>
</evidence>
<gene>
    <name evidence="1" type="ORF">MATL_G00259790</name>
</gene>
<keyword evidence="2" id="KW-1185">Reference proteome</keyword>
<dbReference type="EMBL" id="JAFDVH010000025">
    <property type="protein sequence ID" value="KAG7454439.1"/>
    <property type="molecule type" value="Genomic_DNA"/>
</dbReference>
<protein>
    <submittedName>
        <fullName evidence="1">Uncharacterized protein</fullName>
    </submittedName>
</protein>
<proteinExistence type="predicted"/>
<dbReference type="AlphaFoldDB" id="A0A9D3SVP4"/>
<name>A0A9D3SVP4_MEGAT</name>
<reference evidence="1" key="1">
    <citation type="submission" date="2021-01" db="EMBL/GenBank/DDBJ databases">
        <authorList>
            <person name="Zahm M."/>
            <person name="Roques C."/>
            <person name="Cabau C."/>
            <person name="Klopp C."/>
            <person name="Donnadieu C."/>
            <person name="Jouanno E."/>
            <person name="Lampietro C."/>
            <person name="Louis A."/>
            <person name="Herpin A."/>
            <person name="Echchiki A."/>
            <person name="Berthelot C."/>
            <person name="Parey E."/>
            <person name="Roest-Crollius H."/>
            <person name="Braasch I."/>
            <person name="Postlethwait J."/>
            <person name="Bobe J."/>
            <person name="Montfort J."/>
            <person name="Bouchez O."/>
            <person name="Begum T."/>
            <person name="Mejri S."/>
            <person name="Adams A."/>
            <person name="Chen W.-J."/>
            <person name="Guiguen Y."/>
        </authorList>
    </citation>
    <scope>NUCLEOTIDE SEQUENCE</scope>
    <source>
        <strain evidence="1">YG-15Mar2019-1</strain>
        <tissue evidence="1">Brain</tissue>
    </source>
</reference>
<accession>A0A9D3SVP4</accession>